<comment type="caution">
    <text evidence="1">The sequence shown here is derived from an EMBL/GenBank/DDBJ whole genome shotgun (WGS) entry which is preliminary data.</text>
</comment>
<name>A0ACC0BNR1_CATRO</name>
<organism evidence="1 2">
    <name type="scientific">Catharanthus roseus</name>
    <name type="common">Madagascar periwinkle</name>
    <name type="synonym">Vinca rosea</name>
    <dbReference type="NCBI Taxonomy" id="4058"/>
    <lineage>
        <taxon>Eukaryota</taxon>
        <taxon>Viridiplantae</taxon>
        <taxon>Streptophyta</taxon>
        <taxon>Embryophyta</taxon>
        <taxon>Tracheophyta</taxon>
        <taxon>Spermatophyta</taxon>
        <taxon>Magnoliopsida</taxon>
        <taxon>eudicotyledons</taxon>
        <taxon>Gunneridae</taxon>
        <taxon>Pentapetalae</taxon>
        <taxon>asterids</taxon>
        <taxon>lamiids</taxon>
        <taxon>Gentianales</taxon>
        <taxon>Apocynaceae</taxon>
        <taxon>Rauvolfioideae</taxon>
        <taxon>Vinceae</taxon>
        <taxon>Catharanthinae</taxon>
        <taxon>Catharanthus</taxon>
    </lineage>
</organism>
<gene>
    <name evidence="1" type="ORF">M9H77_14650</name>
</gene>
<dbReference type="Proteomes" id="UP001060085">
    <property type="component" value="Linkage Group LG03"/>
</dbReference>
<accession>A0ACC0BNR1</accession>
<sequence length="643" mass="70814">MDRYPILKGTQIQFMKHLQTYSCQGKMGSICNSHMVFLIIAFHGSFLMIMAKSLNIGVCYGMLGDNLPPPAEVISLYKQYGITRMRLFDPNPSVLQALRGSKIKVTLGIRNEDIPSLASSLDATNSWFSRNMEPYIHDINFVFVVVGNEVVPGGYANSVAPAMQNLLNVLRHHNLRRIKVTTSLAGNVLQNTYPPSASEFQPEAYGPMVNILKVLSSQGAGSALMINVYPYFAYASDPIHVRKDYALFTAPATVVRDGSLEYQNLFSAMAGFHNVGVAVSESGWPSAGNGDFTTPQLASIYNKNFVRQIVRNVGTPKKPGIHIEGFIFAMFNENLKPAGNNLPPPAEVVDLYKKHGIGKMRIFEPNPSVLEALRGSNIEVTIGTLNEDIPIIAASQDSANSWFLRNINPYILDINIIFIVVGNEVIPGNFANFVAPAIQNLLLVLESRGLRGIRVTTAVGLEVLKNSFPPSATEFQDSALGPLVEILKVLEGQGASILMANIYPYFAYAADPIHVSLDYALFRAKSAVVRDGNFEYYNLFSAMVDSFYWAMEKAGYSDIGIAISESGWPSAGNEAFTTPQLASIYNKNFVKQILTNAGTPKRPGLYMDAFIFAMFNENLKPIGIEQNWGLFYPNKQPVYSVFP</sequence>
<protein>
    <submittedName>
        <fullName evidence="1">Uncharacterized protein</fullName>
    </submittedName>
</protein>
<keyword evidence="2" id="KW-1185">Reference proteome</keyword>
<dbReference type="EMBL" id="CM044703">
    <property type="protein sequence ID" value="KAI5674286.1"/>
    <property type="molecule type" value="Genomic_DNA"/>
</dbReference>
<reference evidence="2" key="1">
    <citation type="journal article" date="2023" name="Nat. Plants">
        <title>Single-cell RNA sequencing provides a high-resolution roadmap for understanding the multicellular compartmentation of specialized metabolism.</title>
        <authorList>
            <person name="Sun S."/>
            <person name="Shen X."/>
            <person name="Li Y."/>
            <person name="Li Y."/>
            <person name="Wang S."/>
            <person name="Li R."/>
            <person name="Zhang H."/>
            <person name="Shen G."/>
            <person name="Guo B."/>
            <person name="Wei J."/>
            <person name="Xu J."/>
            <person name="St-Pierre B."/>
            <person name="Chen S."/>
            <person name="Sun C."/>
        </authorList>
    </citation>
    <scope>NUCLEOTIDE SEQUENCE [LARGE SCALE GENOMIC DNA]</scope>
</reference>
<evidence type="ECO:0000313" key="1">
    <source>
        <dbReference type="EMBL" id="KAI5674286.1"/>
    </source>
</evidence>
<proteinExistence type="predicted"/>
<evidence type="ECO:0000313" key="2">
    <source>
        <dbReference type="Proteomes" id="UP001060085"/>
    </source>
</evidence>